<dbReference type="Pfam" id="PF25954">
    <property type="entry name" value="Beta-barrel_RND_2"/>
    <property type="match status" value="1"/>
</dbReference>
<evidence type="ECO:0000313" key="6">
    <source>
        <dbReference type="EMBL" id="MEZ0473512.1"/>
    </source>
</evidence>
<accession>A0ABV4HLB9</accession>
<comment type="caution">
    <text evidence="6">The sequence shown here is derived from an EMBL/GenBank/DDBJ whole genome shotgun (WGS) entry which is preliminary data.</text>
</comment>
<sequence>MPIRRFLLPARASVLVLFCAMCAACGSGSGREADAPADNAATVTTTVVQTQPWSDTIQALGTVKAHESIMVTAKVSETVDRVHFESGDEVDEGDVLVTLSGNQQRAALAAAEAAAVEADRMYERQRQLAAQQLIASASLDTQLAVRDSARAQVREIRANLGDRSIRAPFAGVLGLRLVSPGSLVQPGTEIASLDDVSGVYVDFPVPEARLAHLAPGQRLTGRSSAYPGRDFEGRVATIDSRVDPVTRAVMVRGDFPNPDRALRPGMLLQVVLERPARDALVVPEIAIVQVGRDTFVYRVRDDDTVEQVAIAVGARVAGRAEVVSGLSAGDRIVVDGTGKLRPGLKIAEAAAPDAADAADDDAIDTVTPAPASGG</sequence>
<name>A0ABV4HLB9_9GAMM</name>
<feature type="chain" id="PRO_5046318858" evidence="3">
    <location>
        <begin position="24"/>
        <end position="374"/>
    </location>
</feature>
<dbReference type="PANTHER" id="PTHR30469:SF16">
    <property type="entry name" value="HAE1 FAMILY EFFLUX PUMP MFP COMPONENT"/>
    <property type="match status" value="1"/>
</dbReference>
<dbReference type="InterPro" id="IPR058637">
    <property type="entry name" value="YknX-like_C"/>
</dbReference>
<feature type="region of interest" description="Disordered" evidence="2">
    <location>
        <begin position="353"/>
        <end position="374"/>
    </location>
</feature>
<dbReference type="PANTHER" id="PTHR30469">
    <property type="entry name" value="MULTIDRUG RESISTANCE PROTEIN MDTA"/>
    <property type="match status" value="1"/>
</dbReference>
<dbReference type="InterPro" id="IPR006143">
    <property type="entry name" value="RND_pump_MFP"/>
</dbReference>
<gene>
    <name evidence="6" type="ORF">AB6713_02640</name>
</gene>
<reference evidence="6 7" key="1">
    <citation type="submission" date="2024-07" db="EMBL/GenBank/DDBJ databases">
        <title>Luteimonas salilacus sp. nov., isolated from the shore soil of Salt Lake in Tibet of China.</title>
        <authorList>
            <person name="Zhang X."/>
            <person name="Li A."/>
        </authorList>
    </citation>
    <scope>NUCLEOTIDE SEQUENCE [LARGE SCALE GENOMIC DNA]</scope>
    <source>
        <strain evidence="6 7">B3-2-R+30</strain>
    </source>
</reference>
<comment type="similarity">
    <text evidence="1">Belongs to the membrane fusion protein (MFP) (TC 8.A.1) family.</text>
</comment>
<dbReference type="InterPro" id="IPR058792">
    <property type="entry name" value="Beta-barrel_RND_2"/>
</dbReference>
<dbReference type="EMBL" id="JBFWIC010000002">
    <property type="protein sequence ID" value="MEZ0473512.1"/>
    <property type="molecule type" value="Genomic_DNA"/>
</dbReference>
<dbReference type="Pfam" id="PF25989">
    <property type="entry name" value="YknX_C"/>
    <property type="match status" value="1"/>
</dbReference>
<evidence type="ECO:0000313" key="7">
    <source>
        <dbReference type="Proteomes" id="UP001566331"/>
    </source>
</evidence>
<organism evidence="6 7">
    <name type="scientific">Luteimonas salinilitoris</name>
    <dbReference type="NCBI Taxonomy" id="3237697"/>
    <lineage>
        <taxon>Bacteria</taxon>
        <taxon>Pseudomonadati</taxon>
        <taxon>Pseudomonadota</taxon>
        <taxon>Gammaproteobacteria</taxon>
        <taxon>Lysobacterales</taxon>
        <taxon>Lysobacteraceae</taxon>
        <taxon>Luteimonas</taxon>
    </lineage>
</organism>
<feature type="domain" description="CusB-like beta-barrel" evidence="4">
    <location>
        <begin position="199"/>
        <end position="274"/>
    </location>
</feature>
<dbReference type="SUPFAM" id="SSF111369">
    <property type="entry name" value="HlyD-like secretion proteins"/>
    <property type="match status" value="1"/>
</dbReference>
<evidence type="ECO:0000256" key="2">
    <source>
        <dbReference type="SAM" id="MobiDB-lite"/>
    </source>
</evidence>
<feature type="compositionally biased region" description="Low complexity" evidence="2">
    <location>
        <begin position="364"/>
        <end position="374"/>
    </location>
</feature>
<dbReference type="NCBIfam" id="TIGR01730">
    <property type="entry name" value="RND_mfp"/>
    <property type="match status" value="1"/>
</dbReference>
<evidence type="ECO:0000259" key="5">
    <source>
        <dbReference type="Pfam" id="PF25989"/>
    </source>
</evidence>
<feature type="signal peptide" evidence="3">
    <location>
        <begin position="1"/>
        <end position="23"/>
    </location>
</feature>
<dbReference type="Gene3D" id="1.10.287.470">
    <property type="entry name" value="Helix hairpin bin"/>
    <property type="match status" value="1"/>
</dbReference>
<evidence type="ECO:0000256" key="3">
    <source>
        <dbReference type="SAM" id="SignalP"/>
    </source>
</evidence>
<protein>
    <submittedName>
        <fullName evidence="6">Efflux RND transporter periplasmic adaptor subunit</fullName>
    </submittedName>
</protein>
<evidence type="ECO:0000259" key="4">
    <source>
        <dbReference type="Pfam" id="PF25954"/>
    </source>
</evidence>
<keyword evidence="7" id="KW-1185">Reference proteome</keyword>
<dbReference type="Proteomes" id="UP001566331">
    <property type="component" value="Unassembled WGS sequence"/>
</dbReference>
<evidence type="ECO:0000256" key="1">
    <source>
        <dbReference type="ARBA" id="ARBA00009477"/>
    </source>
</evidence>
<keyword evidence="3" id="KW-0732">Signal</keyword>
<dbReference type="Gene3D" id="2.40.30.170">
    <property type="match status" value="1"/>
</dbReference>
<dbReference type="Gene3D" id="2.40.420.20">
    <property type="match status" value="1"/>
</dbReference>
<proteinExistence type="inferred from homology"/>
<feature type="domain" description="YknX-like C-terminal permuted SH3-like" evidence="5">
    <location>
        <begin position="279"/>
        <end position="347"/>
    </location>
</feature>
<dbReference type="Gene3D" id="2.40.50.100">
    <property type="match status" value="1"/>
</dbReference>
<dbReference type="RefSeq" id="WP_370562265.1">
    <property type="nucleotide sequence ID" value="NZ_JBFWIB010000001.1"/>
</dbReference>